<dbReference type="FunFam" id="6.10.140.2220:FF:000006">
    <property type="entry name" value="Ubiquitin carboxyl-terminal hydrolase 15"/>
    <property type="match status" value="1"/>
</dbReference>
<keyword evidence="1" id="KW-0479">Metal-binding</keyword>
<feature type="compositionally biased region" description="Polar residues" evidence="5">
    <location>
        <begin position="313"/>
        <end position="329"/>
    </location>
</feature>
<dbReference type="InterPro" id="IPR001394">
    <property type="entry name" value="Peptidase_C19_UCH"/>
</dbReference>
<evidence type="ECO:0000256" key="1">
    <source>
        <dbReference type="ARBA" id="ARBA00022723"/>
    </source>
</evidence>
<dbReference type="Pfam" id="PF00443">
    <property type="entry name" value="UCH"/>
    <property type="match status" value="1"/>
</dbReference>
<dbReference type="PANTHER" id="PTHR24006:SF690">
    <property type="entry name" value="UBIQUITIN CARBOXYL-TERMINAL HYDROLASE 17"/>
    <property type="match status" value="1"/>
</dbReference>
<evidence type="ECO:0000259" key="8">
    <source>
        <dbReference type="PROSITE" id="PS50865"/>
    </source>
</evidence>
<dbReference type="GO" id="GO:0004843">
    <property type="term" value="F:cysteine-type deubiquitinase activity"/>
    <property type="evidence" value="ECO:0007669"/>
    <property type="project" value="InterPro"/>
</dbReference>
<dbReference type="PROSITE" id="PS50865">
    <property type="entry name" value="ZF_MYND_2"/>
    <property type="match status" value="1"/>
</dbReference>
<feature type="region of interest" description="Disordered" evidence="5">
    <location>
        <begin position="793"/>
        <end position="813"/>
    </location>
</feature>
<feature type="signal peptide" evidence="6">
    <location>
        <begin position="1"/>
        <end position="16"/>
    </location>
</feature>
<protein>
    <submittedName>
        <fullName evidence="9">Ubiquitin carboxyl-terminal hydrolase 17</fullName>
    </submittedName>
</protein>
<feature type="domain" description="USP" evidence="7">
    <location>
        <begin position="456"/>
        <end position="765"/>
    </location>
</feature>
<feature type="compositionally biased region" description="Low complexity" evidence="5">
    <location>
        <begin position="156"/>
        <end position="169"/>
    </location>
</feature>
<feature type="region of interest" description="Disordered" evidence="5">
    <location>
        <begin position="149"/>
        <end position="197"/>
    </location>
</feature>
<dbReference type="GO" id="GO:0005829">
    <property type="term" value="C:cytosol"/>
    <property type="evidence" value="ECO:0007669"/>
    <property type="project" value="TreeGrafter"/>
</dbReference>
<dbReference type="GO" id="GO:0008270">
    <property type="term" value="F:zinc ion binding"/>
    <property type="evidence" value="ECO:0007669"/>
    <property type="project" value="UniProtKB-KW"/>
</dbReference>
<dbReference type="GO" id="GO:0005634">
    <property type="term" value="C:nucleus"/>
    <property type="evidence" value="ECO:0007669"/>
    <property type="project" value="TreeGrafter"/>
</dbReference>
<gene>
    <name evidence="9" type="ORF">Sradi_0810800</name>
</gene>
<dbReference type="PANTHER" id="PTHR24006">
    <property type="entry name" value="UBIQUITIN CARBOXYL-TERMINAL HYDROLASE"/>
    <property type="match status" value="1"/>
</dbReference>
<evidence type="ECO:0000256" key="6">
    <source>
        <dbReference type="SAM" id="SignalP"/>
    </source>
</evidence>
<dbReference type="PROSITE" id="PS01360">
    <property type="entry name" value="ZF_MYND_1"/>
    <property type="match status" value="1"/>
</dbReference>
<dbReference type="GO" id="GO:0016579">
    <property type="term" value="P:protein deubiquitination"/>
    <property type="evidence" value="ECO:0007669"/>
    <property type="project" value="InterPro"/>
</dbReference>
<evidence type="ECO:0000259" key="7">
    <source>
        <dbReference type="PROSITE" id="PS50235"/>
    </source>
</evidence>
<reference evidence="9" key="2">
    <citation type="journal article" date="2024" name="Plant">
        <title>Genomic evolution and insights into agronomic trait innovations of Sesamum species.</title>
        <authorList>
            <person name="Miao H."/>
            <person name="Wang L."/>
            <person name="Qu L."/>
            <person name="Liu H."/>
            <person name="Sun Y."/>
            <person name="Le M."/>
            <person name="Wang Q."/>
            <person name="Wei S."/>
            <person name="Zheng Y."/>
            <person name="Lin W."/>
            <person name="Duan Y."/>
            <person name="Cao H."/>
            <person name="Xiong S."/>
            <person name="Wang X."/>
            <person name="Wei L."/>
            <person name="Li C."/>
            <person name="Ma Q."/>
            <person name="Ju M."/>
            <person name="Zhao R."/>
            <person name="Li G."/>
            <person name="Mu C."/>
            <person name="Tian Q."/>
            <person name="Mei H."/>
            <person name="Zhang T."/>
            <person name="Gao T."/>
            <person name="Zhang H."/>
        </authorList>
    </citation>
    <scope>NUCLEOTIDE SEQUENCE</scope>
    <source>
        <strain evidence="9">G02</strain>
    </source>
</reference>
<evidence type="ECO:0000256" key="3">
    <source>
        <dbReference type="ARBA" id="ARBA00022833"/>
    </source>
</evidence>
<dbReference type="Gene3D" id="3.90.70.10">
    <property type="entry name" value="Cysteine proteinases"/>
    <property type="match status" value="1"/>
</dbReference>
<feature type="domain" description="MYND-type" evidence="8">
    <location>
        <begin position="75"/>
        <end position="112"/>
    </location>
</feature>
<sequence length="901" mass="101101">MIVIVAILLIFGVVVRHKWRNAAAKKEEILRLVAMASEEEAEIAKLQAVDGYSYTPAPPPPPPPPPLQLEKPYYCAVCYRPTTTRCSQCKAVRYCSGKCQIIHWRQGHKDDCRPATSLHATKESKRVLETDLDNHVGIPFNSEVEICSGAPEVDDSGSSSSSLPCVSSSTERSETSFDASVSEDLESETVSSPDKVASEGIKSHMLQTTSDPDKTDVPSLYPLNSTLYTVNKTLKANKIISELATKTDENFQSTSFKDKRSGNGASALQEFVLDATELRSPQSSSSLQAVSSVENGENQEHQSSGKVMKSVYSRGSSNHNPVSSVELRNSQCSKSLSTSSSNEYWKNEAQLCTAKETRSMSFRSSLNDHKMYTEAGSLYTLHSETKDVRMLAQPTSKGLKTSVRKFVQHFRVSKQPKSYTFDMGKDSAGTYNHKIVFPPKLFMQLYSCDGMELHPFGLVNCGNSFLVGRFCFKLIDIIVRLWLVFVMEIMLDVMQHCEGRKRDWCLICEFERLIQKGREMNSPFSPVGILSQIQKIGSHLSHGREEDAHDFLRNVVDRMQSIWLEEAGVSAQWVEDSTLLGLTFGGYLRSKIKCMKCSVRSEQCDRMMDLTVDINGDINTLEEALTKFTVSETLGGDDKYKCSRCKSYQKAKKKLTILDAPNILTIVLKRFRSGNLEKLNKLVQFPEILNLAPYMSGMSDKYPIYDLYAVVVHLNATNAAYTGHYICYVKDFRREWFRIDDSRVTHVDLETVLSSEAYILFYARRTPRLPSLVTNSNVYSDGKTKRTMEAISTSISAKKKNSKSRSSNSDWHTDSKMLHQHSERHSYPLPPNDYTGNSILGPDNWHFHSNHRNSIVDSSSDCSSIFSASDAGSYSTDSTKDSSAEEISGYIFGSSLYQYQR</sequence>
<feature type="compositionally biased region" description="Low complexity" evidence="5">
    <location>
        <begin position="280"/>
        <end position="293"/>
    </location>
</feature>
<evidence type="ECO:0000256" key="2">
    <source>
        <dbReference type="ARBA" id="ARBA00022771"/>
    </source>
</evidence>
<comment type="caution">
    <text evidence="9">The sequence shown here is derived from an EMBL/GenBank/DDBJ whole genome shotgun (WGS) entry which is preliminary data.</text>
</comment>
<dbReference type="Pfam" id="PF01753">
    <property type="entry name" value="zf-MYND"/>
    <property type="match status" value="1"/>
</dbReference>
<dbReference type="InterPro" id="IPR028889">
    <property type="entry name" value="USP"/>
</dbReference>
<feature type="chain" id="PRO_5043800333" evidence="6">
    <location>
        <begin position="17"/>
        <end position="901"/>
    </location>
</feature>
<feature type="compositionally biased region" description="Low complexity" evidence="5">
    <location>
        <begin position="330"/>
        <end position="339"/>
    </location>
</feature>
<keyword evidence="3" id="KW-0862">Zinc</keyword>
<dbReference type="SUPFAM" id="SSF144232">
    <property type="entry name" value="HIT/MYND zinc finger-like"/>
    <property type="match status" value="1"/>
</dbReference>
<dbReference type="InterPro" id="IPR050164">
    <property type="entry name" value="Peptidase_C19"/>
</dbReference>
<evidence type="ECO:0000256" key="4">
    <source>
        <dbReference type="PROSITE-ProRule" id="PRU00134"/>
    </source>
</evidence>
<reference evidence="9" key="1">
    <citation type="submission" date="2020-06" db="EMBL/GenBank/DDBJ databases">
        <authorList>
            <person name="Li T."/>
            <person name="Hu X."/>
            <person name="Zhang T."/>
            <person name="Song X."/>
            <person name="Zhang H."/>
            <person name="Dai N."/>
            <person name="Sheng W."/>
            <person name="Hou X."/>
            <person name="Wei L."/>
        </authorList>
    </citation>
    <scope>NUCLEOTIDE SEQUENCE</scope>
    <source>
        <strain evidence="9">G02</strain>
        <tissue evidence="9">Leaf</tissue>
    </source>
</reference>
<accession>A0AAW2VRE1</accession>
<dbReference type="AlphaFoldDB" id="A0AAW2VRE1"/>
<keyword evidence="9" id="KW-0378">Hydrolase</keyword>
<dbReference type="Gene3D" id="6.10.140.2220">
    <property type="match status" value="1"/>
</dbReference>
<dbReference type="SUPFAM" id="SSF54001">
    <property type="entry name" value="Cysteine proteinases"/>
    <property type="match status" value="1"/>
</dbReference>
<proteinExistence type="predicted"/>
<keyword evidence="6" id="KW-0732">Signal</keyword>
<dbReference type="InterPro" id="IPR002893">
    <property type="entry name" value="Znf_MYND"/>
</dbReference>
<name>A0AAW2VRE1_SESRA</name>
<evidence type="ECO:0000313" key="9">
    <source>
        <dbReference type="EMBL" id="KAL0431848.1"/>
    </source>
</evidence>
<dbReference type="EMBL" id="JACGWJ010000003">
    <property type="protein sequence ID" value="KAL0431848.1"/>
    <property type="molecule type" value="Genomic_DNA"/>
</dbReference>
<dbReference type="InterPro" id="IPR038765">
    <property type="entry name" value="Papain-like_cys_pep_sf"/>
</dbReference>
<organism evidence="9">
    <name type="scientific">Sesamum radiatum</name>
    <name type="common">Black benniseed</name>
    <dbReference type="NCBI Taxonomy" id="300843"/>
    <lineage>
        <taxon>Eukaryota</taxon>
        <taxon>Viridiplantae</taxon>
        <taxon>Streptophyta</taxon>
        <taxon>Embryophyta</taxon>
        <taxon>Tracheophyta</taxon>
        <taxon>Spermatophyta</taxon>
        <taxon>Magnoliopsida</taxon>
        <taxon>eudicotyledons</taxon>
        <taxon>Gunneridae</taxon>
        <taxon>Pentapetalae</taxon>
        <taxon>asterids</taxon>
        <taxon>lamiids</taxon>
        <taxon>Lamiales</taxon>
        <taxon>Pedaliaceae</taxon>
        <taxon>Sesamum</taxon>
    </lineage>
</organism>
<evidence type="ECO:0000256" key="5">
    <source>
        <dbReference type="SAM" id="MobiDB-lite"/>
    </source>
</evidence>
<feature type="region of interest" description="Disordered" evidence="5">
    <location>
        <begin position="278"/>
        <end position="339"/>
    </location>
</feature>
<dbReference type="PROSITE" id="PS50235">
    <property type="entry name" value="USP_3"/>
    <property type="match status" value="1"/>
</dbReference>
<keyword evidence="2 4" id="KW-0863">Zinc-finger</keyword>